<dbReference type="Proteomes" id="UP000256869">
    <property type="component" value="Unassembled WGS sequence"/>
</dbReference>
<dbReference type="AlphaFoldDB" id="A0A3D9HTQ2"/>
<reference evidence="1 2" key="1">
    <citation type="submission" date="2018-07" db="EMBL/GenBank/DDBJ databases">
        <title>Genomic Encyclopedia of Type Strains, Phase III (KMG-III): the genomes of soil and plant-associated and newly described type strains.</title>
        <authorList>
            <person name="Whitman W."/>
        </authorList>
    </citation>
    <scope>NUCLEOTIDE SEQUENCE [LARGE SCALE GENOMIC DNA]</scope>
    <source>
        <strain evidence="1 2">CECT 8236</strain>
    </source>
</reference>
<evidence type="ECO:0000313" key="1">
    <source>
        <dbReference type="EMBL" id="RED52892.1"/>
    </source>
</evidence>
<organism evidence="1 2">
    <name type="scientific">Cohnella lupini</name>
    <dbReference type="NCBI Taxonomy" id="1294267"/>
    <lineage>
        <taxon>Bacteria</taxon>
        <taxon>Bacillati</taxon>
        <taxon>Bacillota</taxon>
        <taxon>Bacilli</taxon>
        <taxon>Bacillales</taxon>
        <taxon>Paenibacillaceae</taxon>
        <taxon>Cohnella</taxon>
    </lineage>
</organism>
<protein>
    <submittedName>
        <fullName evidence="1">Uncharacterized protein</fullName>
    </submittedName>
</protein>
<dbReference type="EMBL" id="QRDY01000029">
    <property type="protein sequence ID" value="RED52892.1"/>
    <property type="molecule type" value="Genomic_DNA"/>
</dbReference>
<comment type="caution">
    <text evidence="1">The sequence shown here is derived from an EMBL/GenBank/DDBJ whole genome shotgun (WGS) entry which is preliminary data.</text>
</comment>
<name>A0A3D9HTQ2_9BACL</name>
<accession>A0A3D9HTQ2</accession>
<keyword evidence="2" id="KW-1185">Reference proteome</keyword>
<gene>
    <name evidence="1" type="ORF">DFP95_12924</name>
</gene>
<proteinExistence type="predicted"/>
<evidence type="ECO:0000313" key="2">
    <source>
        <dbReference type="Proteomes" id="UP000256869"/>
    </source>
</evidence>
<sequence length="74" mass="8009">MGPVIGLDVSKGASVFQAFVKRNEVLGTSETVGIRRLGSADLATSYNNLRNVPERNPLSFLKQPVIIIALSLRI</sequence>